<reference evidence="1 2" key="1">
    <citation type="submission" date="2021-12" db="EMBL/GenBank/DDBJ databases">
        <title>Genome sequencing of bacteria with rrn-lacking chromosome and rrn-plasmid.</title>
        <authorList>
            <person name="Anda M."/>
            <person name="Iwasaki W."/>
        </authorList>
    </citation>
    <scope>NUCLEOTIDE SEQUENCE [LARGE SCALE GENOMIC DNA]</scope>
    <source>
        <strain evidence="1 2">NBRC 101262</strain>
    </source>
</reference>
<dbReference type="EMBL" id="AP025292">
    <property type="protein sequence ID" value="BDC98855.1"/>
    <property type="molecule type" value="Genomic_DNA"/>
</dbReference>
<protein>
    <submittedName>
        <fullName evidence="1">Uncharacterized protein</fullName>
    </submittedName>
</protein>
<name>A0ABM7VDJ6_9BACT</name>
<dbReference type="Proteomes" id="UP001354989">
    <property type="component" value="Chromosome"/>
</dbReference>
<keyword evidence="2" id="KW-1185">Reference proteome</keyword>
<dbReference type="RefSeq" id="WP_338397915.1">
    <property type="nucleotide sequence ID" value="NZ_AP025292.1"/>
</dbReference>
<gene>
    <name evidence="1" type="ORF">PEPS_11360</name>
</gene>
<evidence type="ECO:0000313" key="2">
    <source>
        <dbReference type="Proteomes" id="UP001354989"/>
    </source>
</evidence>
<proteinExistence type="predicted"/>
<organism evidence="1 2">
    <name type="scientific">Persicobacter psychrovividus</name>
    <dbReference type="NCBI Taxonomy" id="387638"/>
    <lineage>
        <taxon>Bacteria</taxon>
        <taxon>Pseudomonadati</taxon>
        <taxon>Bacteroidota</taxon>
        <taxon>Cytophagia</taxon>
        <taxon>Cytophagales</taxon>
        <taxon>Persicobacteraceae</taxon>
        <taxon>Persicobacter</taxon>
    </lineage>
</organism>
<accession>A0ABM7VDJ6</accession>
<evidence type="ECO:0000313" key="1">
    <source>
        <dbReference type="EMBL" id="BDC98855.1"/>
    </source>
</evidence>
<sequence>MGYYEPTNLQKSLNDLNPSIAGKADPKSGKLYTEIIEESTGLRVGDNLLPSNMHWPLSNEEWQVLKNLHGQHFEARIAKLETYIKATNGQTTALAQMMRHVPSNQFDELLERVDKLSSQVQSTFFDYCVEHVDLVKGLGKRPGLVDQIVNDQIYLDRFRIISQSGIDAQKWDDPIFAITDINKHDMTLLSSKMGGKLPMNASIFEELVMTNYLASRRPFLKDDAFGVSEEGFKILISKLHQYSRKIGLPKEGELLTKIQPGGWYSRFIDKNGKFIKGVNAGDYNSVAGFVGRGEYFEPKSIRQIMEEFRLDYNGTPYDITDDFYVVIKFKNDDPSKLRFTYDVEGNMHPKHSPMCNTGFAGSKSSLKPEYEFKKGISREYKEGDILEFRSEISGQLMVKYKFNYIENSWEIIK</sequence>